<evidence type="ECO:0000256" key="5">
    <source>
        <dbReference type="ARBA" id="ARBA00022475"/>
    </source>
</evidence>
<evidence type="ECO:0000256" key="15">
    <source>
        <dbReference type="RuleBase" id="RU003857"/>
    </source>
</evidence>
<keyword evidence="6" id="KW-0633">Potassium transport</keyword>
<evidence type="ECO:0000256" key="13">
    <source>
        <dbReference type="ARBA" id="ARBA00023180"/>
    </source>
</evidence>
<dbReference type="HOGENOM" id="CLU_022504_4_0_1"/>
<keyword evidence="12 17" id="KW-0472">Membrane</keyword>
<reference evidence="19" key="3">
    <citation type="submission" date="2025-09" db="UniProtKB">
        <authorList>
            <consortium name="Ensembl"/>
        </authorList>
    </citation>
    <scope>IDENTIFICATION</scope>
</reference>
<comment type="similarity">
    <text evidence="2 15">Belongs to the two pore domain potassium channel (TC 1.A.1.8) family.</text>
</comment>
<dbReference type="InterPro" id="IPR013099">
    <property type="entry name" value="K_chnl_dom"/>
</dbReference>
<evidence type="ECO:0000256" key="17">
    <source>
        <dbReference type="SAM" id="Phobius"/>
    </source>
</evidence>
<reference evidence="19 20" key="1">
    <citation type="submission" date="2009-12" db="EMBL/GenBank/DDBJ databases">
        <title>The Genome Sequence of Anolis carolinensis (Green Anole Lizard).</title>
        <authorList>
            <consortium name="The Genome Sequencing Platform"/>
            <person name="Di Palma F."/>
            <person name="Alfoldi J."/>
            <person name="Heiman D."/>
            <person name="Young S."/>
            <person name="Grabherr M."/>
            <person name="Johnson J."/>
            <person name="Lander E.S."/>
            <person name="Lindblad-Toh K."/>
        </authorList>
    </citation>
    <scope>NUCLEOTIDE SEQUENCE [LARGE SCALE GENOMIC DNA]</scope>
    <source>
        <strain evidence="19 20">JBL SC #1</strain>
    </source>
</reference>
<organism evidence="19 20">
    <name type="scientific">Anolis carolinensis</name>
    <name type="common">Green anole</name>
    <name type="synonym">American chameleon</name>
    <dbReference type="NCBI Taxonomy" id="28377"/>
    <lineage>
        <taxon>Eukaryota</taxon>
        <taxon>Metazoa</taxon>
        <taxon>Chordata</taxon>
        <taxon>Craniata</taxon>
        <taxon>Vertebrata</taxon>
        <taxon>Euteleostomi</taxon>
        <taxon>Lepidosauria</taxon>
        <taxon>Squamata</taxon>
        <taxon>Bifurcata</taxon>
        <taxon>Unidentata</taxon>
        <taxon>Episquamata</taxon>
        <taxon>Toxicofera</taxon>
        <taxon>Iguania</taxon>
        <taxon>Dactyloidae</taxon>
        <taxon>Anolis</taxon>
    </lineage>
</organism>
<feature type="transmembrane region" description="Helical" evidence="17">
    <location>
        <begin position="393"/>
        <end position="412"/>
    </location>
</feature>
<dbReference type="Pfam" id="PF07885">
    <property type="entry name" value="Ion_trans_2"/>
    <property type="match status" value="2"/>
</dbReference>
<proteinExistence type="inferred from homology"/>
<keyword evidence="4 15" id="KW-0813">Transport</keyword>
<feature type="domain" description="Potassium channel" evidence="18">
    <location>
        <begin position="311"/>
        <end position="366"/>
    </location>
</feature>
<dbReference type="Proteomes" id="UP000001646">
    <property type="component" value="Chromosome 4"/>
</dbReference>
<keyword evidence="11 15" id="KW-0406">Ion transport</keyword>
<gene>
    <name evidence="19" type="primary">KCNK9</name>
</gene>
<dbReference type="InterPro" id="IPR003092">
    <property type="entry name" value="2pore_dom_K_chnl_TASK"/>
</dbReference>
<evidence type="ECO:0000256" key="8">
    <source>
        <dbReference type="ARBA" id="ARBA00022826"/>
    </source>
</evidence>
<keyword evidence="9" id="KW-0630">Potassium</keyword>
<keyword evidence="8" id="KW-0631">Potassium channel</keyword>
<feature type="transmembrane region" description="Helical" evidence="17">
    <location>
        <begin position="424"/>
        <end position="442"/>
    </location>
</feature>
<name>G1K8B6_ANOCA</name>
<dbReference type="Ensembl" id="ENSACAT00000000136.3">
    <property type="protein sequence ID" value="ENSACAP00000000134.3"/>
    <property type="gene ID" value="ENSACAG00000000140.3"/>
</dbReference>
<dbReference type="Bgee" id="ENSACAG00000000140">
    <property type="expression patterns" value="Expressed in testis"/>
</dbReference>
<dbReference type="SUPFAM" id="SSF81324">
    <property type="entry name" value="Voltage-gated potassium channels"/>
    <property type="match status" value="1"/>
</dbReference>
<reference evidence="19" key="2">
    <citation type="submission" date="2025-08" db="UniProtKB">
        <authorList>
            <consortium name="Ensembl"/>
        </authorList>
    </citation>
    <scope>IDENTIFICATION</scope>
</reference>
<feature type="region of interest" description="Disordered" evidence="16">
    <location>
        <begin position="33"/>
        <end position="116"/>
    </location>
</feature>
<evidence type="ECO:0000256" key="12">
    <source>
        <dbReference type="ARBA" id="ARBA00023136"/>
    </source>
</evidence>
<feature type="domain" description="Potassium channel" evidence="18">
    <location>
        <begin position="402"/>
        <end position="477"/>
    </location>
</feature>
<dbReference type="PANTHER" id="PTHR11003">
    <property type="entry name" value="POTASSIUM CHANNEL, SUBFAMILY K"/>
    <property type="match status" value="1"/>
</dbReference>
<feature type="transmembrane region" description="Helical" evidence="17">
    <location>
        <begin position="242"/>
        <end position="260"/>
    </location>
</feature>
<evidence type="ECO:0000313" key="19">
    <source>
        <dbReference type="Ensembl" id="ENSACAP00000000134.3"/>
    </source>
</evidence>
<dbReference type="PRINTS" id="PR01333">
    <property type="entry name" value="2POREKCHANEL"/>
</dbReference>
<keyword evidence="13" id="KW-0325">Glycoprotein</keyword>
<dbReference type="GeneTree" id="ENSGT00940000159791"/>
<evidence type="ECO:0000256" key="6">
    <source>
        <dbReference type="ARBA" id="ARBA00022538"/>
    </source>
</evidence>
<evidence type="ECO:0000256" key="14">
    <source>
        <dbReference type="ARBA" id="ARBA00023303"/>
    </source>
</evidence>
<dbReference type="InParanoid" id="G1K8B6"/>
<evidence type="ECO:0000259" key="18">
    <source>
        <dbReference type="Pfam" id="PF07885"/>
    </source>
</evidence>
<dbReference type="InterPro" id="IPR005407">
    <property type="entry name" value="KCNK9"/>
</dbReference>
<keyword evidence="20" id="KW-1185">Reference proteome</keyword>
<evidence type="ECO:0000256" key="2">
    <source>
        <dbReference type="ARBA" id="ARBA00006666"/>
    </source>
</evidence>
<dbReference type="PRINTS" id="PR01095">
    <property type="entry name" value="TASKCHANNEL"/>
</dbReference>
<keyword evidence="5" id="KW-1003">Cell membrane</keyword>
<evidence type="ECO:0000256" key="16">
    <source>
        <dbReference type="SAM" id="MobiDB-lite"/>
    </source>
</evidence>
<evidence type="ECO:0000256" key="9">
    <source>
        <dbReference type="ARBA" id="ARBA00022958"/>
    </source>
</evidence>
<dbReference type="InterPro" id="IPR003280">
    <property type="entry name" value="2pore_dom_K_chnl"/>
</dbReference>
<dbReference type="STRING" id="28377.ENSACAP00000000134"/>
<keyword evidence="14 15" id="KW-0407">Ion channel</keyword>
<keyword evidence="7 15" id="KW-0812">Transmembrane</keyword>
<evidence type="ECO:0000256" key="1">
    <source>
        <dbReference type="ARBA" id="ARBA00004651"/>
    </source>
</evidence>
<dbReference type="PANTHER" id="PTHR11003:SF75">
    <property type="entry name" value="POTASSIUM CHANNEL SUBFAMILY K MEMBER 9"/>
    <property type="match status" value="1"/>
</dbReference>
<evidence type="ECO:0000313" key="20">
    <source>
        <dbReference type="Proteomes" id="UP000001646"/>
    </source>
</evidence>
<protein>
    <recommendedName>
        <fullName evidence="3">Potassium channel subfamily K member 9</fullName>
    </recommendedName>
</protein>
<dbReference type="AlphaFoldDB" id="G1K8B6"/>
<evidence type="ECO:0000256" key="3">
    <source>
        <dbReference type="ARBA" id="ARBA00016209"/>
    </source>
</evidence>
<dbReference type="PRINTS" id="PR01585">
    <property type="entry name" value="TASK3CHANNEL"/>
</dbReference>
<evidence type="ECO:0000256" key="4">
    <source>
        <dbReference type="ARBA" id="ARBA00022448"/>
    </source>
</evidence>
<evidence type="ECO:0000256" key="7">
    <source>
        <dbReference type="ARBA" id="ARBA00022692"/>
    </source>
</evidence>
<accession>G1K8B6</accession>
<evidence type="ECO:0000256" key="10">
    <source>
        <dbReference type="ARBA" id="ARBA00022989"/>
    </source>
</evidence>
<dbReference type="GO" id="GO:0015271">
    <property type="term" value="F:outward rectifier potassium channel activity"/>
    <property type="evidence" value="ECO:0000318"/>
    <property type="project" value="GO_Central"/>
</dbReference>
<keyword evidence="10 17" id="KW-1133">Transmembrane helix</keyword>
<feature type="transmembrane region" description="Helical" evidence="17">
    <location>
        <begin position="310"/>
        <end position="330"/>
    </location>
</feature>
<comment type="subcellular location">
    <subcellularLocation>
        <location evidence="1">Cell membrane</location>
        <topology evidence="1">Multi-pass membrane protein</topology>
    </subcellularLocation>
</comment>
<dbReference type="FunFam" id="1.10.287.70:FF:000057">
    <property type="entry name" value="Potassium channel subfamily K member"/>
    <property type="match status" value="1"/>
</dbReference>
<dbReference type="GO" id="GO:0022841">
    <property type="term" value="F:potassium ion leak channel activity"/>
    <property type="evidence" value="ECO:0000318"/>
    <property type="project" value="GO_Central"/>
</dbReference>
<dbReference type="GO" id="GO:1990573">
    <property type="term" value="P:potassium ion import across plasma membrane"/>
    <property type="evidence" value="ECO:0000318"/>
    <property type="project" value="GO_Central"/>
</dbReference>
<feature type="transmembrane region" description="Helical" evidence="17">
    <location>
        <begin position="342"/>
        <end position="362"/>
    </location>
</feature>
<dbReference type="Gene3D" id="1.10.287.70">
    <property type="match status" value="1"/>
</dbReference>
<sequence>MALRAGTAWFGQVLLRVCRLHGPWSRRSSSLLCLSSSQEPDQGGGGEPQTPARQPFSCPGQHQPSEPFPRRSVSGRSSEAAQHPGQQHRPCCCSEEFQDPGQRPRQQQSFPGNSIPGLALETFQHPGQQHLPGSCAGTFQDPGEQPLLGNSIPGPTSEPFPHPGLHNSLERVNNPSEEASFQGCSLEAFPHPGSSIPARPLPLAPVSGCLCCALLNPQAAGRGHGPSCGPFLEAMKKQNVRTLSLIICTFTYLLVGAAVFDALESEHEMREEEQLKAEETRLKGKYNITNDDYQQLEDIIMQSEPHRAGVQWKFAGSFYFAITVITTIGYGHAAPGTNAGKAFCMCYAALGIPLTLVMFQSLGERMNTFVKYLLQRMKKCCRMRSTDVSMENMVAVGFFSCIGTLCIGAAAFSQCEEWSFFQAFYYCFITLTTIGFGDYVALQTKGALQKKPLYVAFSFMYILVGLTVIGAFLNLVVLRLFMNIEEERREAEERASLAGNHNSMIIHIQEDSQRGRPRYKAEVADLQSDCSCMCYRSHEYTSRMVSHQNSFSSKLNLQYFHSISYKIEEISPSTLKNSLFPSPVSSISPGLHSFTDSHRLMRRRKSI</sequence>
<feature type="transmembrane region" description="Helical" evidence="17">
    <location>
        <begin position="454"/>
        <end position="481"/>
    </location>
</feature>
<dbReference type="FunCoup" id="G1K8B6">
    <property type="interactions" value="62"/>
</dbReference>
<evidence type="ECO:0000256" key="11">
    <source>
        <dbReference type="ARBA" id="ARBA00023065"/>
    </source>
</evidence>
<dbReference type="eggNOG" id="KOG4404">
    <property type="taxonomic scope" value="Eukaryota"/>
</dbReference>
<dbReference type="GO" id="GO:0005886">
    <property type="term" value="C:plasma membrane"/>
    <property type="evidence" value="ECO:0000318"/>
    <property type="project" value="GO_Central"/>
</dbReference>